<reference evidence="3" key="1">
    <citation type="journal article" date="2024" name="Algal Res.">
        <title>Biochemical, toxicological and genomic investigation of a high-biomass producing Limnothrix strain isolated from Italian shallow drinking water reservoir.</title>
        <authorList>
            <person name="Simonazzi M."/>
            <person name="Shishido T.K."/>
            <person name="Delbaje E."/>
            <person name="Wahlsten M."/>
            <person name="Fewer D.P."/>
            <person name="Sivonen K."/>
            <person name="Pezzolesi L."/>
            <person name="Pistocchi R."/>
        </authorList>
    </citation>
    <scope>NUCLEOTIDE SEQUENCE [LARGE SCALE GENOMIC DNA]</scope>
    <source>
        <strain evidence="3">LRLZ20PSL1</strain>
    </source>
</reference>
<name>A0ABW7CBD4_9CYAN</name>
<keyword evidence="1" id="KW-1133">Transmembrane helix</keyword>
<protein>
    <submittedName>
        <fullName evidence="2">Uncharacterized protein</fullName>
    </submittedName>
</protein>
<organism evidence="2 3">
    <name type="scientific">Limnothrix redekei LRLZ20PSL1</name>
    <dbReference type="NCBI Taxonomy" id="3112953"/>
    <lineage>
        <taxon>Bacteria</taxon>
        <taxon>Bacillati</taxon>
        <taxon>Cyanobacteriota</taxon>
        <taxon>Cyanophyceae</taxon>
        <taxon>Pseudanabaenales</taxon>
        <taxon>Pseudanabaenaceae</taxon>
        <taxon>Limnothrix</taxon>
    </lineage>
</organism>
<comment type="caution">
    <text evidence="2">The sequence shown here is derived from an EMBL/GenBank/DDBJ whole genome shotgun (WGS) entry which is preliminary data.</text>
</comment>
<feature type="transmembrane region" description="Helical" evidence="1">
    <location>
        <begin position="96"/>
        <end position="118"/>
    </location>
</feature>
<keyword evidence="1" id="KW-0812">Transmembrane</keyword>
<keyword evidence="3" id="KW-1185">Reference proteome</keyword>
<evidence type="ECO:0000313" key="2">
    <source>
        <dbReference type="EMBL" id="MFG3818452.1"/>
    </source>
</evidence>
<accession>A0ABW7CBD4</accession>
<dbReference type="Proteomes" id="UP001604335">
    <property type="component" value="Unassembled WGS sequence"/>
</dbReference>
<proteinExistence type="predicted"/>
<evidence type="ECO:0000256" key="1">
    <source>
        <dbReference type="SAM" id="Phobius"/>
    </source>
</evidence>
<feature type="transmembrane region" description="Helical" evidence="1">
    <location>
        <begin position="63"/>
        <end position="84"/>
    </location>
</feature>
<evidence type="ECO:0000313" key="3">
    <source>
        <dbReference type="Proteomes" id="UP001604335"/>
    </source>
</evidence>
<keyword evidence="1" id="KW-0472">Membrane</keyword>
<dbReference type="RefSeq" id="WP_393013819.1">
    <property type="nucleotide sequence ID" value="NZ_JAZAQF010000074.1"/>
</dbReference>
<dbReference type="EMBL" id="JAZAQF010000074">
    <property type="protein sequence ID" value="MFG3818452.1"/>
    <property type="molecule type" value="Genomic_DNA"/>
</dbReference>
<feature type="transmembrane region" description="Helical" evidence="1">
    <location>
        <begin position="34"/>
        <end position="51"/>
    </location>
</feature>
<gene>
    <name evidence="2" type="ORF">VPK24_12445</name>
</gene>
<sequence length="139" mass="15434">MDKRNVDLLLQELDNTELGVRDRDLDPIGSRLRLYLYYAPMVGWLPALLALRRSGLDEREFVAAKRSVQLAIGWAIGLAVGSTVSEQLANPSLSFLLLQSAWTSTYCLICVGLMVSVWRRRSWAIGPGRGRSGDRPDSG</sequence>